<feature type="transmembrane region" description="Helical" evidence="6">
    <location>
        <begin position="223"/>
        <end position="245"/>
    </location>
</feature>
<feature type="transmembrane region" description="Helical" evidence="6">
    <location>
        <begin position="411"/>
        <end position="428"/>
    </location>
</feature>
<feature type="transmembrane region" description="Helical" evidence="6">
    <location>
        <begin position="166"/>
        <end position="186"/>
    </location>
</feature>
<keyword evidence="8" id="KW-1185">Reference proteome</keyword>
<dbReference type="PANTHER" id="PTHR30250">
    <property type="entry name" value="PST FAMILY PREDICTED COLANIC ACID TRANSPORTER"/>
    <property type="match status" value="1"/>
</dbReference>
<accession>A0ABD6D8M8</accession>
<evidence type="ECO:0000256" key="3">
    <source>
        <dbReference type="ARBA" id="ARBA00022692"/>
    </source>
</evidence>
<proteinExistence type="predicted"/>
<evidence type="ECO:0000256" key="6">
    <source>
        <dbReference type="SAM" id="Phobius"/>
    </source>
</evidence>
<feature type="transmembrane region" description="Helical" evidence="6">
    <location>
        <begin position="75"/>
        <end position="97"/>
    </location>
</feature>
<keyword evidence="2" id="KW-1003">Cell membrane</keyword>
<evidence type="ECO:0000313" key="7">
    <source>
        <dbReference type="EMBL" id="MFD1642636.1"/>
    </source>
</evidence>
<feature type="transmembrane region" description="Helical" evidence="6">
    <location>
        <begin position="109"/>
        <end position="126"/>
    </location>
</feature>
<comment type="caution">
    <text evidence="7">The sequence shown here is derived from an EMBL/GenBank/DDBJ whole genome shotgun (WGS) entry which is preliminary data.</text>
</comment>
<evidence type="ECO:0000313" key="8">
    <source>
        <dbReference type="Proteomes" id="UP001597052"/>
    </source>
</evidence>
<dbReference type="InterPro" id="IPR050833">
    <property type="entry name" value="Poly_Biosynth_Transport"/>
</dbReference>
<dbReference type="Proteomes" id="UP001597052">
    <property type="component" value="Unassembled WGS sequence"/>
</dbReference>
<name>A0ABD6D8M8_9EURY</name>
<evidence type="ECO:0000256" key="4">
    <source>
        <dbReference type="ARBA" id="ARBA00022989"/>
    </source>
</evidence>
<feature type="transmembrane region" description="Helical" evidence="6">
    <location>
        <begin position="440"/>
        <end position="460"/>
    </location>
</feature>
<dbReference type="GO" id="GO:0005886">
    <property type="term" value="C:plasma membrane"/>
    <property type="evidence" value="ECO:0007669"/>
    <property type="project" value="UniProtKB-SubCell"/>
</dbReference>
<comment type="subcellular location">
    <subcellularLocation>
        <location evidence="1">Cell membrane</location>
        <topology evidence="1">Multi-pass membrane protein</topology>
    </subcellularLocation>
</comment>
<dbReference type="Pfam" id="PF01943">
    <property type="entry name" value="Polysacc_synt"/>
    <property type="match status" value="1"/>
</dbReference>
<organism evidence="7 8">
    <name type="scientific">Halohasta litorea</name>
    <dbReference type="NCBI Taxonomy" id="869891"/>
    <lineage>
        <taxon>Archaea</taxon>
        <taxon>Methanobacteriati</taxon>
        <taxon>Methanobacteriota</taxon>
        <taxon>Stenosarchaea group</taxon>
        <taxon>Halobacteria</taxon>
        <taxon>Halobacteriales</taxon>
        <taxon>Haloferacaceae</taxon>
        <taxon>Halohasta</taxon>
    </lineage>
</organism>
<reference evidence="7 8" key="1">
    <citation type="journal article" date="2019" name="Int. J. Syst. Evol. Microbiol.">
        <title>The Global Catalogue of Microorganisms (GCM) 10K type strain sequencing project: providing services to taxonomists for standard genome sequencing and annotation.</title>
        <authorList>
            <consortium name="The Broad Institute Genomics Platform"/>
            <consortium name="The Broad Institute Genome Sequencing Center for Infectious Disease"/>
            <person name="Wu L."/>
            <person name="Ma J."/>
        </authorList>
    </citation>
    <scope>NUCLEOTIDE SEQUENCE [LARGE SCALE GENOMIC DNA]</scope>
    <source>
        <strain evidence="7 8">CGMCC 1.10593</strain>
    </source>
</reference>
<keyword evidence="4 6" id="KW-1133">Transmembrane helix</keyword>
<feature type="transmembrane region" description="Helical" evidence="6">
    <location>
        <begin position="312"/>
        <end position="331"/>
    </location>
</feature>
<sequence>MRIGQKAGVVFVSKLFASVLGFITTIYFARVLGAEVIGFYTVTMSLVAWLKLGGNIGVSTAVTKRISEGRQQSEFFTVGWLVIGLFAIIFSTAIILFRQVVDNYVGVEVWFFVVLLLLSGLFSSYIQSALTGEAKVHISGLLSPTNLIISSISQLTLVYFEFGLEGMIVGYLLGEIASGLIGSGFISSSLTTPKRKHISSLFEYAKFSWLGSVKNRAYNDTDILVLGALVPSSLVGVYGVAWTIARFLELFGMAVRNTLFPEISGLDPEEDEDEIAGYVNDSLAFTGLIVTPGLLGGIVLGDYIMLIYGGEFVRGSSVLGILILATLLYTYQQQMMGAINALNRPDITFKINAVLISTNVVMNVALVYFFGWIGAAVATAFTMFIGTFISYIQLNRMVKFKTPIREIVRQIISAVIMAVGVYGAKGMIQINEVESAETIVSLLLLISFGAVIYFTIIYVLSGRFRGVLVRNLPWNLN</sequence>
<dbReference type="RefSeq" id="WP_256396034.1">
    <property type="nucleotide sequence ID" value="NZ_JANHDJ010000003.1"/>
</dbReference>
<feature type="transmembrane region" description="Helical" evidence="6">
    <location>
        <begin position="36"/>
        <end position="54"/>
    </location>
</feature>
<protein>
    <submittedName>
        <fullName evidence="7">Polysaccharide biosynthesis C-terminal domain-containing protein</fullName>
    </submittedName>
</protein>
<feature type="transmembrane region" description="Helical" evidence="6">
    <location>
        <begin position="7"/>
        <end position="30"/>
    </location>
</feature>
<feature type="transmembrane region" description="Helical" evidence="6">
    <location>
        <begin position="138"/>
        <end position="160"/>
    </location>
</feature>
<keyword evidence="5 6" id="KW-0472">Membrane</keyword>
<gene>
    <name evidence="7" type="ORF">ACFSBW_12205</name>
</gene>
<feature type="transmembrane region" description="Helical" evidence="6">
    <location>
        <begin position="365"/>
        <end position="391"/>
    </location>
</feature>
<dbReference type="AlphaFoldDB" id="A0ABD6D8M8"/>
<keyword evidence="3 6" id="KW-0812">Transmembrane</keyword>
<dbReference type="PANTHER" id="PTHR30250:SF28">
    <property type="entry name" value="POLYSACCHARIDE BIOSYNTHESIS PROTEIN"/>
    <property type="match status" value="1"/>
</dbReference>
<evidence type="ECO:0000256" key="2">
    <source>
        <dbReference type="ARBA" id="ARBA00022475"/>
    </source>
</evidence>
<feature type="transmembrane region" description="Helical" evidence="6">
    <location>
        <begin position="283"/>
        <end position="305"/>
    </location>
</feature>
<dbReference type="InterPro" id="IPR002797">
    <property type="entry name" value="Polysacc_synth"/>
</dbReference>
<evidence type="ECO:0000256" key="1">
    <source>
        <dbReference type="ARBA" id="ARBA00004651"/>
    </source>
</evidence>
<dbReference type="EMBL" id="JBHUDM010000003">
    <property type="protein sequence ID" value="MFD1642636.1"/>
    <property type="molecule type" value="Genomic_DNA"/>
</dbReference>
<evidence type="ECO:0000256" key="5">
    <source>
        <dbReference type="ARBA" id="ARBA00023136"/>
    </source>
</evidence>